<evidence type="ECO:0000313" key="8">
    <source>
        <dbReference type="EMBL" id="SNT06489.1"/>
    </source>
</evidence>
<dbReference type="Pfam" id="PF02885">
    <property type="entry name" value="Glycos_trans_3N"/>
    <property type="match status" value="1"/>
</dbReference>
<evidence type="ECO:0000259" key="7">
    <source>
        <dbReference type="Pfam" id="PF02885"/>
    </source>
</evidence>
<dbReference type="HAMAP" id="MF_00211">
    <property type="entry name" value="TrpD"/>
    <property type="match status" value="1"/>
</dbReference>
<name>A0A239JL17_9ACTN</name>
<protein>
    <recommendedName>
        <fullName evidence="5">Anthranilate phosphoribosyltransferase</fullName>
        <ecNumber evidence="5">2.4.2.18</ecNumber>
    </recommendedName>
</protein>
<comment type="similarity">
    <text evidence="5">Belongs to the anthranilate phosphoribosyltransferase family.</text>
</comment>
<proteinExistence type="inferred from homology"/>
<sequence>MPLSKTILPALLQRRDLTSAEAAWAMTRIVNGELTAAQVAGFAAALRTKGETADEIRGLVDALRASAVPVTIPGPVVDIAGTGGDGTGAVNISTMAAVVAAATGVTVVKHGGRAASSATCGAADLVEHLGVRLDLSPARAARVAARAGLTFLFGPRYNPGLRHAAAVRRDLRVPTVFNILGPLINPAAPQYQVVGVADARMAPLIADVLAARGGQALVVRGDDGLDKLTTTTTSRVWTVRAGAVTASTLDPLELGFDRAAPSDLRGGSAAGNALVFQAVLAGRRGPVRDVVLFNAAAMLVAVDGRSFPDAIGTCARAVDSGAARATLKRWIEVSAREGCRAVDC</sequence>
<dbReference type="PANTHER" id="PTHR43285">
    <property type="entry name" value="ANTHRANILATE PHOSPHORIBOSYLTRANSFERASE"/>
    <property type="match status" value="1"/>
</dbReference>
<dbReference type="InterPro" id="IPR036320">
    <property type="entry name" value="Glycosyl_Trfase_fam3_N_dom_sf"/>
</dbReference>
<feature type="binding site" evidence="5">
    <location>
        <position position="226"/>
    </location>
    <ligand>
        <name>Mg(2+)</name>
        <dbReference type="ChEBI" id="CHEBI:18420"/>
        <label>2</label>
    </ligand>
</feature>
<evidence type="ECO:0000313" key="9">
    <source>
        <dbReference type="Proteomes" id="UP000198415"/>
    </source>
</evidence>
<dbReference type="Pfam" id="PF00591">
    <property type="entry name" value="Glycos_transf_3"/>
    <property type="match status" value="1"/>
</dbReference>
<keyword evidence="3 5" id="KW-0822">Tryptophan biosynthesis</keyword>
<evidence type="ECO:0000256" key="1">
    <source>
        <dbReference type="ARBA" id="ARBA00022676"/>
    </source>
</evidence>
<feature type="binding site" evidence="5">
    <location>
        <begin position="109"/>
        <end position="117"/>
    </location>
    <ligand>
        <name>5-phospho-alpha-D-ribose 1-diphosphate</name>
        <dbReference type="ChEBI" id="CHEBI:58017"/>
    </ligand>
</feature>
<dbReference type="AlphaFoldDB" id="A0A239JL17"/>
<feature type="binding site" evidence="5">
    <location>
        <position position="81"/>
    </location>
    <ligand>
        <name>anthranilate</name>
        <dbReference type="ChEBI" id="CHEBI:16567"/>
        <label>1</label>
    </ligand>
</feature>
<feature type="binding site" evidence="5">
    <location>
        <position position="93"/>
    </location>
    <ligand>
        <name>Mg(2+)</name>
        <dbReference type="ChEBI" id="CHEBI:18420"/>
        <label>1</label>
    </ligand>
</feature>
<dbReference type="SUPFAM" id="SSF47648">
    <property type="entry name" value="Nucleoside phosphorylase/phosphoribosyltransferase N-terminal domain"/>
    <property type="match status" value="1"/>
</dbReference>
<keyword evidence="4 5" id="KW-0057">Aromatic amino acid biosynthesis</keyword>
<feature type="binding site" evidence="5">
    <location>
        <position position="122"/>
    </location>
    <ligand>
        <name>5-phospho-alpha-D-ribose 1-diphosphate</name>
        <dbReference type="ChEBI" id="CHEBI:58017"/>
    </ligand>
</feature>
<dbReference type="PANTHER" id="PTHR43285:SF2">
    <property type="entry name" value="ANTHRANILATE PHOSPHORIBOSYLTRANSFERASE"/>
    <property type="match status" value="1"/>
</dbReference>
<keyword evidence="9" id="KW-1185">Reference proteome</keyword>
<comment type="subunit">
    <text evidence="5">Homodimer.</text>
</comment>
<evidence type="ECO:0000259" key="6">
    <source>
        <dbReference type="Pfam" id="PF00591"/>
    </source>
</evidence>
<reference evidence="8 9" key="1">
    <citation type="submission" date="2017-06" db="EMBL/GenBank/DDBJ databases">
        <authorList>
            <person name="Kim H.J."/>
            <person name="Triplett B.A."/>
        </authorList>
    </citation>
    <scope>NUCLEOTIDE SEQUENCE [LARGE SCALE GENOMIC DNA]</scope>
    <source>
        <strain evidence="8 9">DSM 43151</strain>
    </source>
</reference>
<gene>
    <name evidence="5" type="primary">trpD</name>
    <name evidence="8" type="ORF">SAMN06264365_13626</name>
</gene>
<dbReference type="Proteomes" id="UP000198415">
    <property type="component" value="Unassembled WGS sequence"/>
</dbReference>
<feature type="binding site" evidence="5">
    <location>
        <begin position="91"/>
        <end position="94"/>
    </location>
    <ligand>
        <name>5-phospho-alpha-D-ribose 1-diphosphate</name>
        <dbReference type="ChEBI" id="CHEBI:58017"/>
    </ligand>
</feature>
<dbReference type="InterPro" id="IPR017459">
    <property type="entry name" value="Glycosyl_Trfase_fam3_N_dom"/>
</dbReference>
<accession>A0A239JL17</accession>
<evidence type="ECO:0000256" key="3">
    <source>
        <dbReference type="ARBA" id="ARBA00022822"/>
    </source>
</evidence>
<dbReference type="GO" id="GO:0000162">
    <property type="term" value="P:L-tryptophan biosynthetic process"/>
    <property type="evidence" value="ECO:0007669"/>
    <property type="project" value="UniProtKB-UniRule"/>
</dbReference>
<comment type="cofactor">
    <cofactor evidence="5">
        <name>Mg(2+)</name>
        <dbReference type="ChEBI" id="CHEBI:18420"/>
    </cofactor>
    <text evidence="5">Binds 2 magnesium ions per monomer.</text>
</comment>
<keyword evidence="5" id="KW-0460">Magnesium</keyword>
<dbReference type="UniPathway" id="UPA00035">
    <property type="reaction ID" value="UER00041"/>
</dbReference>
<dbReference type="NCBIfam" id="TIGR01245">
    <property type="entry name" value="trpD"/>
    <property type="match status" value="1"/>
</dbReference>
<dbReference type="InterPro" id="IPR035902">
    <property type="entry name" value="Nuc_phospho_transferase"/>
</dbReference>
<dbReference type="EMBL" id="FZNR01000036">
    <property type="protein sequence ID" value="SNT06489.1"/>
    <property type="molecule type" value="Genomic_DNA"/>
</dbReference>
<comment type="function">
    <text evidence="5">Catalyzes the transfer of the phosphoribosyl group of 5-phosphorylribose-1-pyrophosphate (PRPP) to anthranilate to yield N-(5'-phosphoribosyl)-anthranilate (PRA).</text>
</comment>
<evidence type="ECO:0000256" key="5">
    <source>
        <dbReference type="HAMAP-Rule" id="MF_00211"/>
    </source>
</evidence>
<feature type="binding site" evidence="5">
    <location>
        <begin position="84"/>
        <end position="85"/>
    </location>
    <ligand>
        <name>5-phospho-alpha-D-ribose 1-diphosphate</name>
        <dbReference type="ChEBI" id="CHEBI:58017"/>
    </ligand>
</feature>
<feature type="binding site" evidence="5">
    <location>
        <position position="168"/>
    </location>
    <ligand>
        <name>anthranilate</name>
        <dbReference type="ChEBI" id="CHEBI:16567"/>
        <label>2</label>
    </ligand>
</feature>
<dbReference type="InterPro" id="IPR000312">
    <property type="entry name" value="Glycosyl_Trfase_fam3"/>
</dbReference>
<organism evidence="8 9">
    <name type="scientific">Actinoplanes regularis</name>
    <dbReference type="NCBI Taxonomy" id="52697"/>
    <lineage>
        <taxon>Bacteria</taxon>
        <taxon>Bacillati</taxon>
        <taxon>Actinomycetota</taxon>
        <taxon>Actinomycetes</taxon>
        <taxon>Micromonosporales</taxon>
        <taxon>Micromonosporaceae</taxon>
        <taxon>Actinoplanes</taxon>
    </lineage>
</organism>
<comment type="catalytic activity">
    <reaction evidence="5">
        <text>N-(5-phospho-beta-D-ribosyl)anthranilate + diphosphate = 5-phospho-alpha-D-ribose 1-diphosphate + anthranilate</text>
        <dbReference type="Rhea" id="RHEA:11768"/>
        <dbReference type="ChEBI" id="CHEBI:16567"/>
        <dbReference type="ChEBI" id="CHEBI:18277"/>
        <dbReference type="ChEBI" id="CHEBI:33019"/>
        <dbReference type="ChEBI" id="CHEBI:58017"/>
        <dbReference type="EC" id="2.4.2.18"/>
    </reaction>
</comment>
<keyword evidence="2 5" id="KW-0808">Transferase</keyword>
<dbReference type="Gene3D" id="1.20.970.10">
    <property type="entry name" value="Transferase, Pyrimidine Nucleoside Phosphorylase, Chain C"/>
    <property type="match status" value="1"/>
</dbReference>
<keyword evidence="1 5" id="KW-0328">Glycosyltransferase</keyword>
<dbReference type="EC" id="2.4.2.18" evidence="5"/>
<keyword evidence="5" id="KW-0479">Metal-binding</keyword>
<dbReference type="InterPro" id="IPR005940">
    <property type="entry name" value="Anthranilate_Pribosyl_Tfrase"/>
</dbReference>
<dbReference type="OrthoDB" id="9806430at2"/>
<dbReference type="GO" id="GO:0000287">
    <property type="term" value="F:magnesium ion binding"/>
    <property type="evidence" value="ECO:0007669"/>
    <property type="project" value="UniProtKB-UniRule"/>
</dbReference>
<dbReference type="GO" id="GO:0004048">
    <property type="term" value="F:anthranilate phosphoribosyltransferase activity"/>
    <property type="evidence" value="ECO:0007669"/>
    <property type="project" value="UniProtKB-UniRule"/>
</dbReference>
<dbReference type="Gene3D" id="3.40.1030.10">
    <property type="entry name" value="Nucleoside phosphorylase/phosphoribosyltransferase catalytic domain"/>
    <property type="match status" value="1"/>
</dbReference>
<evidence type="ECO:0000256" key="4">
    <source>
        <dbReference type="ARBA" id="ARBA00023141"/>
    </source>
</evidence>
<dbReference type="RefSeq" id="WP_089298998.1">
    <property type="nucleotide sequence ID" value="NZ_BOMU01000126.1"/>
</dbReference>
<dbReference type="SUPFAM" id="SSF52418">
    <property type="entry name" value="Nucleoside phosphorylase/phosphoribosyltransferase catalytic domain"/>
    <property type="match status" value="1"/>
</dbReference>
<keyword evidence="5" id="KW-0028">Amino-acid biosynthesis</keyword>
<comment type="pathway">
    <text evidence="5">Amino-acid biosynthesis; L-tryptophan biosynthesis; L-tryptophan from chorismate: step 2/5.</text>
</comment>
<comment type="caution">
    <text evidence="5">Lacks conserved residue(s) required for the propagation of feature annotation.</text>
</comment>
<dbReference type="GO" id="GO:0005829">
    <property type="term" value="C:cytosol"/>
    <property type="evidence" value="ECO:0007669"/>
    <property type="project" value="TreeGrafter"/>
</dbReference>
<feature type="domain" description="Glycosyl transferase family 3" evidence="6">
    <location>
        <begin position="75"/>
        <end position="323"/>
    </location>
</feature>
<evidence type="ECO:0000256" key="2">
    <source>
        <dbReference type="ARBA" id="ARBA00022679"/>
    </source>
</evidence>
<feature type="domain" description="Glycosyl transferase family 3 N-terminal" evidence="7">
    <location>
        <begin position="6"/>
        <end position="67"/>
    </location>
</feature>
<feature type="binding site" evidence="5">
    <location>
        <position position="81"/>
    </location>
    <ligand>
        <name>5-phospho-alpha-D-ribose 1-diphosphate</name>
        <dbReference type="ChEBI" id="CHEBI:58017"/>
    </ligand>
</feature>